<name>A0A8K0SDL2_9HYPO</name>
<evidence type="ECO:0000256" key="1">
    <source>
        <dbReference type="SAM" id="MobiDB-lite"/>
    </source>
</evidence>
<gene>
    <name evidence="2" type="ORF">B0I35DRAFT_364409</name>
</gene>
<dbReference type="EMBL" id="JAGPNK010000029">
    <property type="protein sequence ID" value="KAH7303717.1"/>
    <property type="molecule type" value="Genomic_DNA"/>
</dbReference>
<feature type="region of interest" description="Disordered" evidence="1">
    <location>
        <begin position="196"/>
        <end position="217"/>
    </location>
</feature>
<dbReference type="Proteomes" id="UP000813444">
    <property type="component" value="Unassembled WGS sequence"/>
</dbReference>
<sequence length="306" mass="34245">MQGVEEWLIESGNGSHPEIEADALKPLAARLNTAATTLSKRAGMFHTPLKSWGISDKLRDQAKTTIQDLFKSGKLAKPAVFRRNISLFFGGPKESEVDSDLESSKDKSKRMTLNRRCEKLRELSPSRLVAWAVSFNPTTWDASHMSHAVFASLMDDMELFEHSTWPGTILDNLRALQDLKRLKDSREFDDFITKILHPPPQEAGTGSRSNNTAISLPPTHENREMQYIFTNGPVTNMSHMPQPFKAAMETSKLRKWEIAQGSSTTSAYSTLFPKDGSQDVSFTIWVGHNDGYLLNDIFGLQLAITS</sequence>
<comment type="caution">
    <text evidence="2">The sequence shown here is derived from an EMBL/GenBank/DDBJ whole genome shotgun (WGS) entry which is preliminary data.</text>
</comment>
<proteinExistence type="predicted"/>
<evidence type="ECO:0000313" key="2">
    <source>
        <dbReference type="EMBL" id="KAH7303717.1"/>
    </source>
</evidence>
<organism evidence="2 3">
    <name type="scientific">Stachybotrys elegans</name>
    <dbReference type="NCBI Taxonomy" id="80388"/>
    <lineage>
        <taxon>Eukaryota</taxon>
        <taxon>Fungi</taxon>
        <taxon>Dikarya</taxon>
        <taxon>Ascomycota</taxon>
        <taxon>Pezizomycotina</taxon>
        <taxon>Sordariomycetes</taxon>
        <taxon>Hypocreomycetidae</taxon>
        <taxon>Hypocreales</taxon>
        <taxon>Stachybotryaceae</taxon>
        <taxon>Stachybotrys</taxon>
    </lineage>
</organism>
<protein>
    <submittedName>
        <fullName evidence="2">Uncharacterized protein</fullName>
    </submittedName>
</protein>
<evidence type="ECO:0000313" key="3">
    <source>
        <dbReference type="Proteomes" id="UP000813444"/>
    </source>
</evidence>
<dbReference type="AlphaFoldDB" id="A0A8K0SDL2"/>
<reference evidence="2" key="1">
    <citation type="journal article" date="2021" name="Nat. Commun.">
        <title>Genetic determinants of endophytism in the Arabidopsis root mycobiome.</title>
        <authorList>
            <person name="Mesny F."/>
            <person name="Miyauchi S."/>
            <person name="Thiergart T."/>
            <person name="Pickel B."/>
            <person name="Atanasova L."/>
            <person name="Karlsson M."/>
            <person name="Huettel B."/>
            <person name="Barry K.W."/>
            <person name="Haridas S."/>
            <person name="Chen C."/>
            <person name="Bauer D."/>
            <person name="Andreopoulos W."/>
            <person name="Pangilinan J."/>
            <person name="LaButti K."/>
            <person name="Riley R."/>
            <person name="Lipzen A."/>
            <person name="Clum A."/>
            <person name="Drula E."/>
            <person name="Henrissat B."/>
            <person name="Kohler A."/>
            <person name="Grigoriev I.V."/>
            <person name="Martin F.M."/>
            <person name="Hacquard S."/>
        </authorList>
    </citation>
    <scope>NUCLEOTIDE SEQUENCE</scope>
    <source>
        <strain evidence="2">MPI-CAGE-CH-0235</strain>
    </source>
</reference>
<feature type="compositionally biased region" description="Polar residues" evidence="1">
    <location>
        <begin position="204"/>
        <end position="214"/>
    </location>
</feature>
<accession>A0A8K0SDL2</accession>
<keyword evidence="3" id="KW-1185">Reference proteome</keyword>
<dbReference type="OrthoDB" id="5422777at2759"/>